<dbReference type="OMA" id="TCHEISA"/>
<dbReference type="eggNOG" id="KOG0092">
    <property type="taxonomic scope" value="Eukaryota"/>
</dbReference>
<dbReference type="NCBIfam" id="TIGR00231">
    <property type="entry name" value="small_GTP"/>
    <property type="match status" value="1"/>
</dbReference>
<dbReference type="PROSITE" id="PS51421">
    <property type="entry name" value="RAS"/>
    <property type="match status" value="1"/>
</dbReference>
<evidence type="ECO:0000256" key="1">
    <source>
        <dbReference type="ARBA" id="ARBA00022741"/>
    </source>
</evidence>
<dbReference type="OrthoDB" id="25896at2759"/>
<dbReference type="SMART" id="SM00175">
    <property type="entry name" value="RAB"/>
    <property type="match status" value="1"/>
</dbReference>
<accession>U4L621</accession>
<dbReference type="SUPFAM" id="SSF52540">
    <property type="entry name" value="P-loop containing nucleoside triphosphate hydrolases"/>
    <property type="match status" value="1"/>
</dbReference>
<dbReference type="InterPro" id="IPR001806">
    <property type="entry name" value="Small_GTPase"/>
</dbReference>
<evidence type="ECO:0000313" key="3">
    <source>
        <dbReference type="Proteomes" id="UP000018144"/>
    </source>
</evidence>
<dbReference type="Gene3D" id="3.40.50.300">
    <property type="entry name" value="P-loop containing nucleotide triphosphate hydrolases"/>
    <property type="match status" value="1"/>
</dbReference>
<organism evidence="2 3">
    <name type="scientific">Pyronema omphalodes (strain CBS 100304)</name>
    <name type="common">Pyronema confluens</name>
    <dbReference type="NCBI Taxonomy" id="1076935"/>
    <lineage>
        <taxon>Eukaryota</taxon>
        <taxon>Fungi</taxon>
        <taxon>Dikarya</taxon>
        <taxon>Ascomycota</taxon>
        <taxon>Pezizomycotina</taxon>
        <taxon>Pezizomycetes</taxon>
        <taxon>Pezizales</taxon>
        <taxon>Pyronemataceae</taxon>
        <taxon>Pyronema</taxon>
    </lineage>
</organism>
<dbReference type="PANTHER" id="PTHR47978">
    <property type="match status" value="1"/>
</dbReference>
<keyword evidence="3" id="KW-1185">Reference proteome</keyword>
<gene>
    <name evidence="2" type="ORF">PCON_07475</name>
</gene>
<dbReference type="InterPro" id="IPR027417">
    <property type="entry name" value="P-loop_NTPase"/>
</dbReference>
<protein>
    <submittedName>
        <fullName evidence="2">Similar to Ras-like GTP-binding protein RYL2 acc. no. P41925</fullName>
    </submittedName>
</protein>
<dbReference type="Proteomes" id="UP000018144">
    <property type="component" value="Unassembled WGS sequence"/>
</dbReference>
<name>U4L621_PYROM</name>
<dbReference type="PROSITE" id="PS51419">
    <property type="entry name" value="RAB"/>
    <property type="match status" value="1"/>
</dbReference>
<sequence>MDHTRNNAGSLEAKLVVLGTQGVGKTSLVVRYETHTSVPTTPVKAKQAPRYVKNTFDPQSASTIGASFLAKKVPVDDTVVKLQDTAGQERYRSISKLYYRSANCGILCYDITSEASFLAMHSWLLELKKNIPNNIIIHIVGTKADLVNADPTKREVPFERCVAYAAEHLGDGERGGYTGMDTCHEISARDDTGIDEVFQVISRKLVEKRLEIEYERLYGVQRHPVQNGADITQQNDAGSGRCC</sequence>
<dbReference type="CDD" id="cd00154">
    <property type="entry name" value="Rab"/>
    <property type="match status" value="1"/>
</dbReference>
<dbReference type="Pfam" id="PF00071">
    <property type="entry name" value="Ras"/>
    <property type="match status" value="1"/>
</dbReference>
<dbReference type="EMBL" id="HF935378">
    <property type="protein sequence ID" value="CCX07886.1"/>
    <property type="molecule type" value="Genomic_DNA"/>
</dbReference>
<evidence type="ECO:0000313" key="2">
    <source>
        <dbReference type="EMBL" id="CCX07886.1"/>
    </source>
</evidence>
<dbReference type="PRINTS" id="PR00449">
    <property type="entry name" value="RASTRNSFRMNG"/>
</dbReference>
<dbReference type="SMART" id="SM00173">
    <property type="entry name" value="RAS"/>
    <property type="match status" value="1"/>
</dbReference>
<dbReference type="SMART" id="SM00174">
    <property type="entry name" value="RHO"/>
    <property type="match status" value="1"/>
</dbReference>
<keyword evidence="1" id="KW-0547">Nucleotide-binding</keyword>
<dbReference type="GO" id="GO:0005525">
    <property type="term" value="F:GTP binding"/>
    <property type="evidence" value="ECO:0007669"/>
    <property type="project" value="InterPro"/>
</dbReference>
<dbReference type="GO" id="GO:0003924">
    <property type="term" value="F:GTPase activity"/>
    <property type="evidence" value="ECO:0007669"/>
    <property type="project" value="InterPro"/>
</dbReference>
<reference evidence="2 3" key="1">
    <citation type="journal article" date="2013" name="PLoS Genet.">
        <title>The genome and development-dependent transcriptomes of Pyronema confluens: a window into fungal evolution.</title>
        <authorList>
            <person name="Traeger S."/>
            <person name="Altegoer F."/>
            <person name="Freitag M."/>
            <person name="Gabaldon T."/>
            <person name="Kempken F."/>
            <person name="Kumar A."/>
            <person name="Marcet-Houben M."/>
            <person name="Poggeler S."/>
            <person name="Stajich J.E."/>
            <person name="Nowrousian M."/>
        </authorList>
    </citation>
    <scope>NUCLEOTIDE SEQUENCE [LARGE SCALE GENOMIC DNA]</scope>
    <source>
        <strain evidence="3">CBS 100304</strain>
        <tissue evidence="2">Vegetative mycelium</tissue>
    </source>
</reference>
<dbReference type="PROSITE" id="PS51420">
    <property type="entry name" value="RHO"/>
    <property type="match status" value="1"/>
</dbReference>
<dbReference type="AlphaFoldDB" id="U4L621"/>
<dbReference type="STRING" id="1076935.U4L621"/>
<proteinExistence type="predicted"/>
<dbReference type="InterPro" id="IPR005225">
    <property type="entry name" value="Small_GTP-bd"/>
</dbReference>